<organism evidence="1 2">
    <name type="scientific">Hucho hucho</name>
    <name type="common">huchen</name>
    <dbReference type="NCBI Taxonomy" id="62062"/>
    <lineage>
        <taxon>Eukaryota</taxon>
        <taxon>Metazoa</taxon>
        <taxon>Chordata</taxon>
        <taxon>Craniata</taxon>
        <taxon>Vertebrata</taxon>
        <taxon>Euteleostomi</taxon>
        <taxon>Actinopterygii</taxon>
        <taxon>Neopterygii</taxon>
        <taxon>Teleostei</taxon>
        <taxon>Protacanthopterygii</taxon>
        <taxon>Salmoniformes</taxon>
        <taxon>Salmonidae</taxon>
        <taxon>Salmoninae</taxon>
        <taxon>Hucho</taxon>
    </lineage>
</organism>
<dbReference type="Ensembl" id="ENSHHUT00000070563.1">
    <property type="protein sequence ID" value="ENSHHUP00000068272.1"/>
    <property type="gene ID" value="ENSHHUG00000040253.1"/>
</dbReference>
<keyword evidence="2" id="KW-1185">Reference proteome</keyword>
<evidence type="ECO:0000313" key="2">
    <source>
        <dbReference type="Proteomes" id="UP000314982"/>
    </source>
</evidence>
<dbReference type="GO" id="GO:0016887">
    <property type="term" value="F:ATP hydrolysis activity"/>
    <property type="evidence" value="ECO:0007669"/>
    <property type="project" value="InterPro"/>
</dbReference>
<accession>A0A4W5PX77</accession>
<dbReference type="PANTHER" id="PTHR22605">
    <property type="entry name" value="RZ-TYPE DOMAIN-CONTAINING PROTEIN"/>
    <property type="match status" value="1"/>
</dbReference>
<reference evidence="1" key="2">
    <citation type="submission" date="2025-08" db="UniProtKB">
        <authorList>
            <consortium name="Ensembl"/>
        </authorList>
    </citation>
    <scope>IDENTIFICATION</scope>
</reference>
<dbReference type="GO" id="GO:0004842">
    <property type="term" value="F:ubiquitin-protein transferase activity"/>
    <property type="evidence" value="ECO:0007669"/>
    <property type="project" value="InterPro"/>
</dbReference>
<reference evidence="2" key="1">
    <citation type="submission" date="2018-06" db="EMBL/GenBank/DDBJ databases">
        <title>Genome assembly of Danube salmon.</title>
        <authorList>
            <person name="Macqueen D.J."/>
            <person name="Gundappa M.K."/>
        </authorList>
    </citation>
    <scope>NUCLEOTIDE SEQUENCE [LARGE SCALE GENOMIC DNA]</scope>
</reference>
<dbReference type="Proteomes" id="UP000314982">
    <property type="component" value="Unassembled WGS sequence"/>
</dbReference>
<dbReference type="AlphaFoldDB" id="A0A4W5PX77"/>
<evidence type="ECO:0000313" key="1">
    <source>
        <dbReference type="Ensembl" id="ENSHHUP00000068272.1"/>
    </source>
</evidence>
<protein>
    <submittedName>
        <fullName evidence="1">Uncharacterized protein</fullName>
    </submittedName>
</protein>
<reference evidence="1" key="3">
    <citation type="submission" date="2025-09" db="UniProtKB">
        <authorList>
            <consortium name="Ensembl"/>
        </authorList>
    </citation>
    <scope>IDENTIFICATION</scope>
</reference>
<dbReference type="InterPro" id="IPR031248">
    <property type="entry name" value="RNF213"/>
</dbReference>
<proteinExistence type="predicted"/>
<dbReference type="PANTHER" id="PTHR22605:SF16">
    <property type="entry name" value="E3 UBIQUITIN-PROTEIN LIGASE RNF213"/>
    <property type="match status" value="1"/>
</dbReference>
<dbReference type="GeneTree" id="ENSGT00940000166332"/>
<sequence length="274" mass="31600">MKVMTDKTHLVEVDHLLVRSWMCLLELEDLMSFISVAHVDVLDTLQQLHFSLKSVTCYYTYKQPVTVILSYLIEITGQHFSDNRYGECCLKTAVSVLGTICKDTADSDRCELPLNCLHLVSLIAETAGSSHPQSVKIKENKVLEETLRTMRDWRRKAFPNKLVHHGSYFTSKIEPEMKVWKRLVSVTFGNEEFTERWRSTFLNDFEGKLKKEKPMHQIEIYCDKIEEVGKTSPYFCNSLEKCALEAVTAICQARLSFFSDTVCTLNDNIYLKCV</sequence>
<name>A0A4W5PX77_9TELE</name>